<evidence type="ECO:0000259" key="11">
    <source>
        <dbReference type="Pfam" id="PF26410"/>
    </source>
</evidence>
<dbReference type="GO" id="GO:0005975">
    <property type="term" value="P:carbohydrate metabolic process"/>
    <property type="evidence" value="ECO:0007669"/>
    <property type="project" value="InterPro"/>
</dbReference>
<dbReference type="EC" id="3.2.1.78" evidence="4"/>
<comment type="similarity">
    <text evidence="3">Belongs to the glycosyl hydrolase 5 (cellulase A) family.</text>
</comment>
<dbReference type="OrthoDB" id="406631at2759"/>
<keyword evidence="13" id="KW-1185">Reference proteome</keyword>
<comment type="subcellular location">
    <subcellularLocation>
        <location evidence="2">Secreted</location>
    </subcellularLocation>
</comment>
<dbReference type="AlphaFoldDB" id="A0A150GKM0"/>
<dbReference type="EMBL" id="LSYV01000018">
    <property type="protein sequence ID" value="KXZ50337.1"/>
    <property type="molecule type" value="Genomic_DNA"/>
</dbReference>
<dbReference type="GO" id="GO:0005576">
    <property type="term" value="C:extracellular region"/>
    <property type="evidence" value="ECO:0007669"/>
    <property type="project" value="UniProtKB-SubCell"/>
</dbReference>
<dbReference type="PANTHER" id="PTHR31451">
    <property type="match status" value="1"/>
</dbReference>
<evidence type="ECO:0000313" key="12">
    <source>
        <dbReference type="EMBL" id="KXZ50337.1"/>
    </source>
</evidence>
<feature type="chain" id="PRO_5007562118" description="mannan endo-1,4-beta-mannosidase" evidence="10">
    <location>
        <begin position="25"/>
        <end position="533"/>
    </location>
</feature>
<accession>A0A150GKM0</accession>
<keyword evidence="5" id="KW-0964">Secreted</keyword>
<gene>
    <name evidence="12" type="ORF">GPECTOR_17g978</name>
</gene>
<proteinExistence type="inferred from homology"/>
<dbReference type="Gene3D" id="3.20.20.80">
    <property type="entry name" value="Glycosidases"/>
    <property type="match status" value="1"/>
</dbReference>
<dbReference type="GO" id="GO:0004565">
    <property type="term" value="F:beta-galactosidase activity"/>
    <property type="evidence" value="ECO:0007669"/>
    <property type="project" value="InterPro"/>
</dbReference>
<dbReference type="SUPFAM" id="SSF51445">
    <property type="entry name" value="(Trans)glycosidases"/>
    <property type="match status" value="2"/>
</dbReference>
<reference evidence="13" key="1">
    <citation type="journal article" date="2016" name="Nat. Commun.">
        <title>The Gonium pectorale genome demonstrates co-option of cell cycle regulation during the evolution of multicellularity.</title>
        <authorList>
            <person name="Hanschen E.R."/>
            <person name="Marriage T.N."/>
            <person name="Ferris P.J."/>
            <person name="Hamaji T."/>
            <person name="Toyoda A."/>
            <person name="Fujiyama A."/>
            <person name="Neme R."/>
            <person name="Noguchi H."/>
            <person name="Minakuchi Y."/>
            <person name="Suzuki M."/>
            <person name="Kawai-Toyooka H."/>
            <person name="Smith D.R."/>
            <person name="Sparks H."/>
            <person name="Anderson J."/>
            <person name="Bakaric R."/>
            <person name="Luria V."/>
            <person name="Karger A."/>
            <person name="Kirschner M.W."/>
            <person name="Durand P.M."/>
            <person name="Michod R.E."/>
            <person name="Nozaki H."/>
            <person name="Olson B.J."/>
        </authorList>
    </citation>
    <scope>NUCLEOTIDE SEQUENCE [LARGE SCALE GENOMIC DNA]</scope>
    <source>
        <strain evidence="13">NIES-2863</strain>
    </source>
</reference>
<evidence type="ECO:0000256" key="5">
    <source>
        <dbReference type="ARBA" id="ARBA00022525"/>
    </source>
</evidence>
<feature type="region of interest" description="Disordered" evidence="9">
    <location>
        <begin position="136"/>
        <end position="160"/>
    </location>
</feature>
<dbReference type="Proteomes" id="UP000075714">
    <property type="component" value="Unassembled WGS sequence"/>
</dbReference>
<evidence type="ECO:0000256" key="1">
    <source>
        <dbReference type="ARBA" id="ARBA00001678"/>
    </source>
</evidence>
<organism evidence="12 13">
    <name type="scientific">Gonium pectorale</name>
    <name type="common">Green alga</name>
    <dbReference type="NCBI Taxonomy" id="33097"/>
    <lineage>
        <taxon>Eukaryota</taxon>
        <taxon>Viridiplantae</taxon>
        <taxon>Chlorophyta</taxon>
        <taxon>core chlorophytes</taxon>
        <taxon>Chlorophyceae</taxon>
        <taxon>CS clade</taxon>
        <taxon>Chlamydomonadales</taxon>
        <taxon>Volvocaceae</taxon>
        <taxon>Gonium</taxon>
    </lineage>
</organism>
<evidence type="ECO:0000256" key="3">
    <source>
        <dbReference type="ARBA" id="ARBA00005641"/>
    </source>
</evidence>
<comment type="catalytic activity">
    <reaction evidence="1">
        <text>Random hydrolysis of (1-&gt;4)-beta-D-mannosidic linkages in mannans, galactomannans and glucomannans.</text>
        <dbReference type="EC" id="3.2.1.78"/>
    </reaction>
</comment>
<evidence type="ECO:0000256" key="4">
    <source>
        <dbReference type="ARBA" id="ARBA00012706"/>
    </source>
</evidence>
<protein>
    <recommendedName>
        <fullName evidence="4">mannan endo-1,4-beta-mannosidase</fullName>
        <ecNumber evidence="4">3.2.1.78</ecNumber>
    </recommendedName>
</protein>
<name>A0A150GKM0_GONPE</name>
<feature type="domain" description="Glycoside hydrolase family 5" evidence="11">
    <location>
        <begin position="172"/>
        <end position="313"/>
    </location>
</feature>
<evidence type="ECO:0000313" key="13">
    <source>
        <dbReference type="Proteomes" id="UP000075714"/>
    </source>
</evidence>
<keyword evidence="7" id="KW-0378">Hydrolase</keyword>
<dbReference type="GO" id="GO:0009341">
    <property type="term" value="C:beta-galactosidase complex"/>
    <property type="evidence" value="ECO:0007669"/>
    <property type="project" value="InterPro"/>
</dbReference>
<keyword evidence="8" id="KW-0326">Glycosidase</keyword>
<evidence type="ECO:0000256" key="9">
    <source>
        <dbReference type="SAM" id="MobiDB-lite"/>
    </source>
</evidence>
<feature type="signal peptide" evidence="10">
    <location>
        <begin position="1"/>
        <end position="24"/>
    </location>
</feature>
<dbReference type="InterPro" id="IPR017853">
    <property type="entry name" value="GH"/>
</dbReference>
<keyword evidence="6 10" id="KW-0732">Signal</keyword>
<sequence>MAALLLLPLLLLVLSAALLTSAAADHWSSSAGSFVGRSGSLLILDGRPLYFVGCNAYWLTEEALRAEGRQRVERMMRTAASLGIRVIRTWAFRRHLPALGPDAGVQPPPPPPSVTPSAVGLSAAAVFTTASASAASAANSTPGGTADAPRPILDPGPISGSAGYPGRPRGLVWNETEFVGLDYVVQQAEAHGVRLILCLGNLWPAYVGPERFLDAATGGAAGMTVADFYAHPGAATLYGQHIRAVTGRVSALTGRRYRDTPAIMMWDVMNEPRCPGCSPGQLSAYRSWLAAQVALTASAAPRQLVCVGTEGFFADTHLAASPSPFPSHVSLNPGAGSSCEGEDWLDTSSLPGVDVGVIHTYWRQTEGIPACGWSRMSFRQYLPFYLAYTWAHVTAAGRLGRPLLQQEFNIIATGGPRAECAEVAAASWVPTPLPSIWDQPARLARAANCTAPAGINASNTGTASPPPPPSTPSSPPATPPPPAVLDATGLRPEVLAEVLAGALHGSDPSLGDDADLLAIIANAAARLNALSDG</sequence>
<dbReference type="InterPro" id="IPR001547">
    <property type="entry name" value="Glyco_hydro_5"/>
</dbReference>
<feature type="compositionally biased region" description="Pro residues" evidence="9">
    <location>
        <begin position="464"/>
        <end position="483"/>
    </location>
</feature>
<dbReference type="InterPro" id="IPR045053">
    <property type="entry name" value="MAN-like"/>
</dbReference>
<dbReference type="PANTHER" id="PTHR31451:SF39">
    <property type="entry name" value="MANNAN ENDO-1,4-BETA-MANNOSIDASE 1"/>
    <property type="match status" value="1"/>
</dbReference>
<feature type="region of interest" description="Disordered" evidence="9">
    <location>
        <begin position="454"/>
        <end position="489"/>
    </location>
</feature>
<comment type="caution">
    <text evidence="12">The sequence shown here is derived from an EMBL/GenBank/DDBJ whole genome shotgun (WGS) entry which is preliminary data.</text>
</comment>
<evidence type="ECO:0000256" key="2">
    <source>
        <dbReference type="ARBA" id="ARBA00004613"/>
    </source>
</evidence>
<dbReference type="Pfam" id="PF26410">
    <property type="entry name" value="GH5_mannosidase"/>
    <property type="match status" value="1"/>
</dbReference>
<evidence type="ECO:0000256" key="7">
    <source>
        <dbReference type="ARBA" id="ARBA00022801"/>
    </source>
</evidence>
<evidence type="ECO:0000256" key="8">
    <source>
        <dbReference type="ARBA" id="ARBA00023295"/>
    </source>
</evidence>
<evidence type="ECO:0000256" key="6">
    <source>
        <dbReference type="ARBA" id="ARBA00022729"/>
    </source>
</evidence>
<evidence type="ECO:0000256" key="10">
    <source>
        <dbReference type="SAM" id="SignalP"/>
    </source>
</evidence>
<dbReference type="STRING" id="33097.A0A150GKM0"/>
<dbReference type="GO" id="GO:0016985">
    <property type="term" value="F:mannan endo-1,4-beta-mannosidase activity"/>
    <property type="evidence" value="ECO:0007669"/>
    <property type="project" value="UniProtKB-EC"/>
</dbReference>